<evidence type="ECO:0000256" key="4">
    <source>
        <dbReference type="ARBA" id="ARBA00022679"/>
    </source>
</evidence>
<dbReference type="InterPro" id="IPR006311">
    <property type="entry name" value="TAT_signal"/>
</dbReference>
<dbReference type="InterPro" id="IPR005490">
    <property type="entry name" value="LD_TPept_cat_dom"/>
</dbReference>
<feature type="signal peptide" evidence="10">
    <location>
        <begin position="1"/>
        <end position="26"/>
    </location>
</feature>
<dbReference type="SUPFAM" id="SSF141523">
    <property type="entry name" value="L,D-transpeptidase catalytic domain-like"/>
    <property type="match status" value="1"/>
</dbReference>
<dbReference type="Proteomes" id="UP000183974">
    <property type="component" value="Unassembled WGS sequence"/>
</dbReference>
<protein>
    <submittedName>
        <fullName evidence="12">L,D-transpeptidase catalytic domain</fullName>
    </submittedName>
</protein>
<dbReference type="GO" id="GO:0008360">
    <property type="term" value="P:regulation of cell shape"/>
    <property type="evidence" value="ECO:0007669"/>
    <property type="project" value="UniProtKB-UniRule"/>
</dbReference>
<feature type="domain" description="L,D-TPase catalytic" evidence="11">
    <location>
        <begin position="54"/>
        <end position="185"/>
    </location>
</feature>
<evidence type="ECO:0000313" key="12">
    <source>
        <dbReference type="EMBL" id="SHM12523.1"/>
    </source>
</evidence>
<dbReference type="GO" id="GO:0005576">
    <property type="term" value="C:extracellular region"/>
    <property type="evidence" value="ECO:0007669"/>
    <property type="project" value="TreeGrafter"/>
</dbReference>
<evidence type="ECO:0000256" key="1">
    <source>
        <dbReference type="ARBA" id="ARBA00004752"/>
    </source>
</evidence>
<feature type="active site" description="Nucleophile" evidence="9">
    <location>
        <position position="161"/>
    </location>
</feature>
<dbReference type="GO" id="GO:0071972">
    <property type="term" value="F:peptidoglycan L,D-transpeptidase activity"/>
    <property type="evidence" value="ECO:0007669"/>
    <property type="project" value="TreeGrafter"/>
</dbReference>
<evidence type="ECO:0000256" key="7">
    <source>
        <dbReference type="ARBA" id="ARBA00022984"/>
    </source>
</evidence>
<evidence type="ECO:0000256" key="8">
    <source>
        <dbReference type="ARBA" id="ARBA00023316"/>
    </source>
</evidence>
<dbReference type="Gene3D" id="2.40.440.10">
    <property type="entry name" value="L,D-transpeptidase catalytic domain-like"/>
    <property type="match status" value="1"/>
</dbReference>
<keyword evidence="10" id="KW-0732">Signal</keyword>
<dbReference type="PROSITE" id="PS52029">
    <property type="entry name" value="LD_TPASE"/>
    <property type="match status" value="1"/>
</dbReference>
<dbReference type="STRING" id="337701.SAMN05444398_11052"/>
<evidence type="ECO:0000256" key="2">
    <source>
        <dbReference type="ARBA" id="ARBA00005992"/>
    </source>
</evidence>
<organism evidence="12 13">
    <name type="scientific">Roseovarius pacificus</name>
    <dbReference type="NCBI Taxonomy" id="337701"/>
    <lineage>
        <taxon>Bacteria</taxon>
        <taxon>Pseudomonadati</taxon>
        <taxon>Pseudomonadota</taxon>
        <taxon>Alphaproteobacteria</taxon>
        <taxon>Rhodobacterales</taxon>
        <taxon>Roseobacteraceae</taxon>
        <taxon>Roseovarius</taxon>
    </lineage>
</organism>
<keyword evidence="4" id="KW-0808">Transferase</keyword>
<keyword evidence="13" id="KW-1185">Reference proteome</keyword>
<dbReference type="Pfam" id="PF03734">
    <property type="entry name" value="YkuD"/>
    <property type="match status" value="1"/>
</dbReference>
<dbReference type="UniPathway" id="UPA00219"/>
<dbReference type="InterPro" id="IPR038063">
    <property type="entry name" value="Transpep_catalytic_dom"/>
</dbReference>
<keyword evidence="6 9" id="KW-0133">Cell shape</keyword>
<evidence type="ECO:0000256" key="9">
    <source>
        <dbReference type="PROSITE-ProRule" id="PRU01373"/>
    </source>
</evidence>
<evidence type="ECO:0000256" key="6">
    <source>
        <dbReference type="ARBA" id="ARBA00022960"/>
    </source>
</evidence>
<dbReference type="InterPro" id="IPR050979">
    <property type="entry name" value="LD-transpeptidase"/>
</dbReference>
<dbReference type="GO" id="GO:0018104">
    <property type="term" value="P:peptidoglycan-protein cross-linking"/>
    <property type="evidence" value="ECO:0007669"/>
    <property type="project" value="TreeGrafter"/>
</dbReference>
<dbReference type="GO" id="GO:0016757">
    <property type="term" value="F:glycosyltransferase activity"/>
    <property type="evidence" value="ECO:0007669"/>
    <property type="project" value="UniProtKB-KW"/>
</dbReference>
<dbReference type="EMBL" id="FRBR01000010">
    <property type="protein sequence ID" value="SHM12523.1"/>
    <property type="molecule type" value="Genomic_DNA"/>
</dbReference>
<evidence type="ECO:0000256" key="10">
    <source>
        <dbReference type="SAM" id="SignalP"/>
    </source>
</evidence>
<keyword evidence="3" id="KW-0328">Glycosyltransferase</keyword>
<comment type="pathway">
    <text evidence="1 9">Cell wall biogenesis; peptidoglycan biosynthesis.</text>
</comment>
<keyword evidence="8 9" id="KW-0961">Cell wall biogenesis/degradation</keyword>
<name>A0A1M7G8A7_9RHOB</name>
<evidence type="ECO:0000256" key="5">
    <source>
        <dbReference type="ARBA" id="ARBA00022801"/>
    </source>
</evidence>
<keyword evidence="7 9" id="KW-0573">Peptidoglycan synthesis</keyword>
<dbReference type="GO" id="GO:0071555">
    <property type="term" value="P:cell wall organization"/>
    <property type="evidence" value="ECO:0007669"/>
    <property type="project" value="UniProtKB-UniRule"/>
</dbReference>
<reference evidence="12 13" key="1">
    <citation type="submission" date="2016-11" db="EMBL/GenBank/DDBJ databases">
        <authorList>
            <person name="Jaros S."/>
            <person name="Januszkiewicz K."/>
            <person name="Wedrychowicz H."/>
        </authorList>
    </citation>
    <scope>NUCLEOTIDE SEQUENCE [LARGE SCALE GENOMIC DNA]</scope>
    <source>
        <strain evidence="12 13">DSM 29589</strain>
    </source>
</reference>
<dbReference type="CDD" id="cd16913">
    <property type="entry name" value="YkuD_like"/>
    <property type="match status" value="1"/>
</dbReference>
<feature type="chain" id="PRO_5012184177" evidence="10">
    <location>
        <begin position="27"/>
        <end position="185"/>
    </location>
</feature>
<comment type="similarity">
    <text evidence="2">Belongs to the YkuD family.</text>
</comment>
<dbReference type="PROSITE" id="PS51318">
    <property type="entry name" value="TAT"/>
    <property type="match status" value="1"/>
</dbReference>
<dbReference type="RefSeq" id="WP_073035684.1">
    <property type="nucleotide sequence ID" value="NZ_BMLR01000011.1"/>
</dbReference>
<dbReference type="PANTHER" id="PTHR30582:SF24">
    <property type="entry name" value="L,D-TRANSPEPTIDASE ERFK_SRFK-RELATED"/>
    <property type="match status" value="1"/>
</dbReference>
<gene>
    <name evidence="12" type="ORF">SAMN05444398_11052</name>
</gene>
<sequence length="185" mass="20410">MTMGKMTRRGVIAGGAAMLAAPAVWASPAEGVRHNVSGFAAIDWRDHFDTLKGGAIVADTQSRALHFWSEDESIYRLFPTSVPRSEDLTRLGYTRIIKKVEGPSWTPTPSMRERDPSLPVTVPPGPENPMGTHALHLSWQYYRIHGTHDTRKIGRKSSDGCIGLYNEKIAELFGLANVGTQVRLI</sequence>
<dbReference type="PANTHER" id="PTHR30582">
    <property type="entry name" value="L,D-TRANSPEPTIDASE"/>
    <property type="match status" value="1"/>
</dbReference>
<evidence type="ECO:0000259" key="11">
    <source>
        <dbReference type="PROSITE" id="PS52029"/>
    </source>
</evidence>
<accession>A0A1M7G8A7</accession>
<evidence type="ECO:0000313" key="13">
    <source>
        <dbReference type="Proteomes" id="UP000183974"/>
    </source>
</evidence>
<dbReference type="AlphaFoldDB" id="A0A1M7G8A7"/>
<feature type="active site" description="Proton donor/acceptor" evidence="9">
    <location>
        <position position="145"/>
    </location>
</feature>
<dbReference type="OrthoDB" id="9795305at2"/>
<proteinExistence type="inferred from homology"/>
<evidence type="ECO:0000256" key="3">
    <source>
        <dbReference type="ARBA" id="ARBA00022676"/>
    </source>
</evidence>
<keyword evidence="5" id="KW-0378">Hydrolase</keyword>